<dbReference type="PANTHER" id="PTHR14493">
    <property type="entry name" value="UNKEMPT FAMILY MEMBER"/>
    <property type="match status" value="1"/>
</dbReference>
<feature type="region of interest" description="Disordered" evidence="7">
    <location>
        <begin position="208"/>
        <end position="227"/>
    </location>
</feature>
<dbReference type="Pfam" id="PF25512">
    <property type="entry name" value="zf-CCCH_AtC3H23"/>
    <property type="match status" value="1"/>
</dbReference>
<keyword evidence="6" id="KW-0175">Coiled coil</keyword>
<dbReference type="InterPro" id="IPR045234">
    <property type="entry name" value="Unkempt-like"/>
</dbReference>
<accession>A0A7R9V0P2</accession>
<feature type="coiled-coil region" evidence="6">
    <location>
        <begin position="331"/>
        <end position="358"/>
    </location>
</feature>
<dbReference type="EMBL" id="HBEC01003365">
    <property type="protein sequence ID" value="CAD8281518.1"/>
    <property type="molecule type" value="Transcribed_RNA"/>
</dbReference>
<feature type="region of interest" description="Disordered" evidence="7">
    <location>
        <begin position="311"/>
        <end position="331"/>
    </location>
</feature>
<evidence type="ECO:0000256" key="4">
    <source>
        <dbReference type="ARBA" id="ARBA00023125"/>
    </source>
</evidence>
<keyword evidence="2 5" id="KW-0863">Zinc-finger</keyword>
<keyword evidence="4" id="KW-0238">DNA-binding</keyword>
<organism evidence="9">
    <name type="scientific">Chlamydomonas euryale</name>
    <dbReference type="NCBI Taxonomy" id="1486919"/>
    <lineage>
        <taxon>Eukaryota</taxon>
        <taxon>Viridiplantae</taxon>
        <taxon>Chlorophyta</taxon>
        <taxon>core chlorophytes</taxon>
        <taxon>Chlorophyceae</taxon>
        <taxon>CS clade</taxon>
        <taxon>Chlamydomonadales</taxon>
        <taxon>Chlamydomonadaceae</taxon>
        <taxon>Chlamydomonas</taxon>
    </lineage>
</organism>
<keyword evidence="1 5" id="KW-0479">Metal-binding</keyword>
<keyword evidence="3 5" id="KW-0862">Zinc</keyword>
<dbReference type="Gene3D" id="4.10.1000.10">
    <property type="entry name" value="Zinc finger, CCCH-type"/>
    <property type="match status" value="1"/>
</dbReference>
<dbReference type="PANTHER" id="PTHR14493:SF50">
    <property type="entry name" value="RING FINGER PROTEIN UNKEMPT"/>
    <property type="match status" value="1"/>
</dbReference>
<dbReference type="GO" id="GO:0008270">
    <property type="term" value="F:zinc ion binding"/>
    <property type="evidence" value="ECO:0007669"/>
    <property type="project" value="UniProtKB-KW"/>
</dbReference>
<evidence type="ECO:0000256" key="2">
    <source>
        <dbReference type="ARBA" id="ARBA00022771"/>
    </source>
</evidence>
<evidence type="ECO:0000313" key="9">
    <source>
        <dbReference type="EMBL" id="CAD8281518.1"/>
    </source>
</evidence>
<feature type="region of interest" description="Disordered" evidence="7">
    <location>
        <begin position="255"/>
        <end position="293"/>
    </location>
</feature>
<feature type="domain" description="C3H1-type" evidence="8">
    <location>
        <begin position="64"/>
        <end position="92"/>
    </location>
</feature>
<name>A0A7R9V0P2_9CHLO</name>
<evidence type="ECO:0000256" key="5">
    <source>
        <dbReference type="PROSITE-ProRule" id="PRU00723"/>
    </source>
</evidence>
<dbReference type="GO" id="GO:0003677">
    <property type="term" value="F:DNA binding"/>
    <property type="evidence" value="ECO:0007669"/>
    <property type="project" value="UniProtKB-KW"/>
</dbReference>
<sequence length="478" mass="51150">MSNKALQQFPANEDEDSPLYKTDGFRMFCFKVLPCSKRFVHDWTTCPFAHPAEKAKRRDPRVHSYTGVACPEMKKGQVCSRGDACSFAHNVFEYWLHPSRYRTQMCNDGIKCTRKICFFAHTPDELRQSSVKVMPPGEAAKAAAAAAAAVGMPANASFPEAFERQASSSGDTLAVNSDSALARFPHDSWEYESGQSGPLVMPGSAGSRYQAGVSGGGRIRHARGSVDTARAHRLQPFNTHDGPHSLQQRYSIDFGQLPHLQGPPTAPPGYLPPDVMGSGMLHTPSSGSDAASSQATAALAAALLHMQLAGNSTSGEDEPNSAPSNVQEALVQQHQAQMQQLLLQHALLQQQHEQQQQADAQNAQFLHLLSHPAMAPGINPSAAGGYGSEANRGSPPHSQLNLRAPHQMSQLSRDFMPAQAGMLVPHSEGELHGGSGAALMAPFESSSSGPSSRQLGGALGKIDESSASNSMHMHLHDL</sequence>
<evidence type="ECO:0000256" key="7">
    <source>
        <dbReference type="SAM" id="MobiDB-lite"/>
    </source>
</evidence>
<gene>
    <name evidence="9" type="ORF">CEUR00632_LOCUS1553</name>
</gene>
<dbReference type="PROSITE" id="PS50103">
    <property type="entry name" value="ZF_C3H1"/>
    <property type="match status" value="1"/>
</dbReference>
<reference evidence="9" key="1">
    <citation type="submission" date="2021-01" db="EMBL/GenBank/DDBJ databases">
        <authorList>
            <person name="Corre E."/>
            <person name="Pelletier E."/>
            <person name="Niang G."/>
            <person name="Scheremetjew M."/>
            <person name="Finn R."/>
            <person name="Kale V."/>
            <person name="Holt S."/>
            <person name="Cochrane G."/>
            <person name="Meng A."/>
            <person name="Brown T."/>
            <person name="Cohen L."/>
        </authorList>
    </citation>
    <scope>NUCLEOTIDE SEQUENCE</scope>
    <source>
        <strain evidence="9">CCMP219</strain>
    </source>
</reference>
<evidence type="ECO:0000256" key="3">
    <source>
        <dbReference type="ARBA" id="ARBA00022833"/>
    </source>
</evidence>
<evidence type="ECO:0000256" key="6">
    <source>
        <dbReference type="SAM" id="Coils"/>
    </source>
</evidence>
<dbReference type="SUPFAM" id="SSF90229">
    <property type="entry name" value="CCCH zinc finger"/>
    <property type="match status" value="1"/>
</dbReference>
<protein>
    <recommendedName>
        <fullName evidence="8">C3H1-type domain-containing protein</fullName>
    </recommendedName>
</protein>
<dbReference type="InterPro" id="IPR000571">
    <property type="entry name" value="Znf_CCCH"/>
</dbReference>
<proteinExistence type="predicted"/>
<feature type="zinc finger region" description="C3H1-type" evidence="5">
    <location>
        <begin position="64"/>
        <end position="92"/>
    </location>
</feature>
<evidence type="ECO:0000259" key="8">
    <source>
        <dbReference type="PROSITE" id="PS50103"/>
    </source>
</evidence>
<dbReference type="InterPro" id="IPR057444">
    <property type="entry name" value="Znf-CCCH_AtC3H23-like"/>
</dbReference>
<feature type="region of interest" description="Disordered" evidence="7">
    <location>
        <begin position="431"/>
        <end position="478"/>
    </location>
</feature>
<evidence type="ECO:0000256" key="1">
    <source>
        <dbReference type="ARBA" id="ARBA00022723"/>
    </source>
</evidence>
<dbReference type="InterPro" id="IPR036855">
    <property type="entry name" value="Znf_CCCH_sf"/>
</dbReference>
<feature type="region of interest" description="Disordered" evidence="7">
    <location>
        <begin position="376"/>
        <end position="401"/>
    </location>
</feature>
<dbReference type="AlphaFoldDB" id="A0A7R9V0P2"/>